<dbReference type="GO" id="GO:0000294">
    <property type="term" value="P:nuclear-transcribed mRNA catabolic process, RNase MRP-dependent"/>
    <property type="evidence" value="ECO:0007669"/>
    <property type="project" value="TreeGrafter"/>
</dbReference>
<dbReference type="InterPro" id="IPR014612">
    <property type="entry name" value="Pop7/Rpp20"/>
</dbReference>
<keyword evidence="2" id="KW-0819">tRNA processing</keyword>
<dbReference type="InterPro" id="IPR036882">
    <property type="entry name" value="Alba-like_dom_sf"/>
</dbReference>
<dbReference type="PANTHER" id="PTHR28256">
    <property type="entry name" value="RIBONUCLEASES P/MRP PROTEIN SUBUNIT POP7"/>
    <property type="match status" value="1"/>
</dbReference>
<dbReference type="EMBL" id="BDGX01000001">
    <property type="protein sequence ID" value="GAV46864.1"/>
    <property type="molecule type" value="Genomic_DNA"/>
</dbReference>
<comment type="subcellular location">
    <subcellularLocation>
        <location evidence="1">Nucleus</location>
    </subcellularLocation>
</comment>
<dbReference type="OrthoDB" id="5416589at2759"/>
<dbReference type="Gene3D" id="3.30.110.20">
    <property type="entry name" value="Alba-like domain"/>
    <property type="match status" value="1"/>
</dbReference>
<evidence type="ECO:0000313" key="5">
    <source>
        <dbReference type="Proteomes" id="UP000187013"/>
    </source>
</evidence>
<dbReference type="GO" id="GO:0001682">
    <property type="term" value="P:tRNA 5'-leader removal"/>
    <property type="evidence" value="ECO:0007669"/>
    <property type="project" value="InterPro"/>
</dbReference>
<protein>
    <submittedName>
        <fullName evidence="4">Uncharacterized protein</fullName>
    </submittedName>
</protein>
<keyword evidence="3" id="KW-0539">Nucleus</keyword>
<dbReference type="GO" id="GO:0034965">
    <property type="term" value="P:intronic box C/D snoRNA processing"/>
    <property type="evidence" value="ECO:0007669"/>
    <property type="project" value="TreeGrafter"/>
</dbReference>
<reference evidence="4 5" key="1">
    <citation type="submission" date="2016-08" db="EMBL/GenBank/DDBJ databases">
        <title>Draft genome sequence of allopolyploid Zygosaccharomyces rouxii.</title>
        <authorList>
            <person name="Watanabe J."/>
            <person name="Uehara K."/>
            <person name="Mogi Y."/>
            <person name="Tsukioka Y."/>
        </authorList>
    </citation>
    <scope>NUCLEOTIDE SEQUENCE [LARGE SCALE GENOMIC DNA]</scope>
    <source>
        <strain evidence="4 5">NBRC 110957</strain>
    </source>
</reference>
<dbReference type="Pfam" id="PF12328">
    <property type="entry name" value="Rpp20"/>
    <property type="match status" value="1"/>
</dbReference>
<dbReference type="GO" id="GO:0006364">
    <property type="term" value="P:rRNA processing"/>
    <property type="evidence" value="ECO:0007669"/>
    <property type="project" value="TreeGrafter"/>
</dbReference>
<organism evidence="4 5">
    <name type="scientific">Zygosaccharomyces rouxii</name>
    <dbReference type="NCBI Taxonomy" id="4956"/>
    <lineage>
        <taxon>Eukaryota</taxon>
        <taxon>Fungi</taxon>
        <taxon>Dikarya</taxon>
        <taxon>Ascomycota</taxon>
        <taxon>Saccharomycotina</taxon>
        <taxon>Saccharomycetes</taxon>
        <taxon>Saccharomycetales</taxon>
        <taxon>Saccharomycetaceae</taxon>
        <taxon>Zygosaccharomyces</taxon>
    </lineage>
</organism>
<evidence type="ECO:0000256" key="1">
    <source>
        <dbReference type="ARBA" id="ARBA00004123"/>
    </source>
</evidence>
<dbReference type="SUPFAM" id="SSF82704">
    <property type="entry name" value="AlbA-like"/>
    <property type="match status" value="1"/>
</dbReference>
<dbReference type="AlphaFoldDB" id="A0A1Q2ZU25"/>
<comment type="caution">
    <text evidence="4">The sequence shown here is derived from an EMBL/GenBank/DDBJ whole genome shotgun (WGS) entry which is preliminary data.</text>
</comment>
<dbReference type="GO" id="GO:0000171">
    <property type="term" value="F:ribonuclease MRP activity"/>
    <property type="evidence" value="ECO:0007669"/>
    <property type="project" value="TreeGrafter"/>
</dbReference>
<dbReference type="eggNOG" id="ENOG502S59H">
    <property type="taxonomic scope" value="Eukaryota"/>
</dbReference>
<dbReference type="GO" id="GO:0004526">
    <property type="term" value="F:ribonuclease P activity"/>
    <property type="evidence" value="ECO:0007669"/>
    <property type="project" value="TreeGrafter"/>
</dbReference>
<evidence type="ECO:0000256" key="2">
    <source>
        <dbReference type="ARBA" id="ARBA00022694"/>
    </source>
</evidence>
<evidence type="ECO:0000256" key="3">
    <source>
        <dbReference type="ARBA" id="ARBA00023242"/>
    </source>
</evidence>
<sequence length="122" mass="13846">MAKLIKKHPTVKYISHKQVHSTLYLKSKTPYVSALKRINKFLANVNRTGSTYVIVLGMGKAVEKALSLACHFQDQLQKRVEILTKSVDVMDELSNDDDDDPSDVDTELRKRTISGVEIRIYP</sequence>
<evidence type="ECO:0000313" key="4">
    <source>
        <dbReference type="EMBL" id="GAV46864.1"/>
    </source>
</evidence>
<dbReference type="GO" id="GO:0003723">
    <property type="term" value="F:RNA binding"/>
    <property type="evidence" value="ECO:0007669"/>
    <property type="project" value="TreeGrafter"/>
</dbReference>
<dbReference type="InterPro" id="IPR020241">
    <property type="entry name" value="RNase_P/MRP_Pop7_fungi"/>
</dbReference>
<name>A0A1Q2ZU25_ZYGRO</name>
<proteinExistence type="predicted"/>
<accession>A0A1Q2ZU25</accession>
<gene>
    <name evidence="4" type="ORF">ZYGR_0A04620</name>
</gene>
<dbReference type="GO" id="GO:0005655">
    <property type="term" value="C:nucleolar ribonuclease P complex"/>
    <property type="evidence" value="ECO:0007669"/>
    <property type="project" value="InterPro"/>
</dbReference>
<dbReference type="Proteomes" id="UP000187013">
    <property type="component" value="Unassembled WGS sequence"/>
</dbReference>
<dbReference type="PANTHER" id="PTHR28256:SF1">
    <property type="entry name" value="RIBONUCLEASES P_MRP PROTEIN SUBUNIT POP7"/>
    <property type="match status" value="1"/>
</dbReference>
<dbReference type="GO" id="GO:0000172">
    <property type="term" value="C:ribonuclease MRP complex"/>
    <property type="evidence" value="ECO:0007669"/>
    <property type="project" value="InterPro"/>
</dbReference>